<keyword evidence="3" id="KW-1185">Reference proteome</keyword>
<keyword evidence="1" id="KW-1133">Transmembrane helix</keyword>
<dbReference type="PANTHER" id="PTHR13800:SF41">
    <property type="entry name" value="PROTEIN CED-11"/>
    <property type="match status" value="1"/>
</dbReference>
<dbReference type="Proteomes" id="UP000678393">
    <property type="component" value="Unassembled WGS sequence"/>
</dbReference>
<dbReference type="PANTHER" id="PTHR13800">
    <property type="entry name" value="TRANSIENT RECEPTOR POTENTIAL CATION CHANNEL, SUBFAMILY M, MEMBER 6"/>
    <property type="match status" value="1"/>
</dbReference>
<dbReference type="InterPro" id="IPR015797">
    <property type="entry name" value="NUDIX_hydrolase-like_dom_sf"/>
</dbReference>
<sequence>DFGKLAVTMLDMSYQESKSQALDLLTTQLPDFKNYSAVDLAVIGRNKFFIAHPCCQKYAYNLWYGSIRIQKRKIGFIEIPEVIKIFLCLILILPTYYWIDIVRIYRPQTVAKPKVQVHSSYYGLKNTSLGARWKREALLIVKLYYIWTAPITQFWISQIFILSFLILFAYALSQPYCGDPFVHKVLMAWLIVLFVDNVYSLLAKKFHCGEFPIKQNVRTMCMIIYTSCIVVMFRVLHFTTLSFTTVKFLLSLSLIYFFYYAMTQFYPVSQTLGPMLVNITVMMRRDLINWLKMWFLTLVSGSVAIHAVLYPAETLDLQVAFKTLLRGVLALFMTEVDDLDGDACSCLYNYTTEFGCKDTEIPQIVKDSINTCPHTSAGGYFIVLAYIFQTKLVYNTLIFAICSVTMGRTYVKVMEIWKYQFFMLVQEFMRRPPVPIPFVVLVYPAVIIKAILIYIYHCFLTYCPFCRPREKKNKDRYISSLNDRLVEVMNSQISMFLMMENMQNALESACSGVSSLVESQHTHCRRSPYPATSIRRFAVFDKYLPWEENYPEYDPPIYSRPIEDYDEDIRIYVDPDLIEVMAKREVQDIDTEVKSGTEKVLEFEPKYNAVTEDKAVTGEIFTADRVSWIIKDDQPVQYSVDANDAPRNPMGRTGLRGRGNLWRYGPNHMMFAVISRWKSTYNTDGVLQGPLLVGNKKMLEIMVVNNPMIKEDSLPGGFVSGRTSNYSVMCEVFMRDILGEKDVPGSLTLDQDDMILFFRQFVSSEFILSGILGRNVAASTSFSSKLLYRGYMDDPNNTDNAWVEAEVWSFHYHSKDKFDKKIGQREKYWRDVSPWLQITGCHLPFVKEVQDMYNE</sequence>
<keyword evidence="1" id="KW-0812">Transmembrane</keyword>
<feature type="transmembrane region" description="Helical" evidence="1">
    <location>
        <begin position="432"/>
        <end position="456"/>
    </location>
</feature>
<proteinExistence type="predicted"/>
<dbReference type="Pfam" id="PF25969">
    <property type="entry name" value="NUDT9_N"/>
    <property type="match status" value="1"/>
</dbReference>
<dbReference type="GO" id="GO:0005886">
    <property type="term" value="C:plasma membrane"/>
    <property type="evidence" value="ECO:0007669"/>
    <property type="project" value="TreeGrafter"/>
</dbReference>
<dbReference type="Gene3D" id="3.90.79.10">
    <property type="entry name" value="Nucleoside Triphosphate Pyrophosphohydrolase"/>
    <property type="match status" value="1"/>
</dbReference>
<feature type="transmembrane region" description="Helical" evidence="1">
    <location>
        <begin position="181"/>
        <end position="202"/>
    </location>
</feature>
<dbReference type="SUPFAM" id="SSF55811">
    <property type="entry name" value="Nudix"/>
    <property type="match status" value="1"/>
</dbReference>
<evidence type="ECO:0000313" key="3">
    <source>
        <dbReference type="Proteomes" id="UP000678393"/>
    </source>
</evidence>
<dbReference type="EMBL" id="CAJHNH020003424">
    <property type="protein sequence ID" value="CAG5129270.1"/>
    <property type="molecule type" value="Genomic_DNA"/>
</dbReference>
<feature type="transmembrane region" description="Helical" evidence="1">
    <location>
        <begin position="290"/>
        <end position="309"/>
    </location>
</feature>
<feature type="non-terminal residue" evidence="2">
    <location>
        <position position="1"/>
    </location>
</feature>
<feature type="transmembrane region" description="Helical" evidence="1">
    <location>
        <begin position="392"/>
        <end position="411"/>
    </location>
</feature>
<evidence type="ECO:0000313" key="2">
    <source>
        <dbReference type="EMBL" id="CAG5129270.1"/>
    </source>
</evidence>
<protein>
    <submittedName>
        <fullName evidence="2">Uncharacterized protein</fullName>
    </submittedName>
</protein>
<reference evidence="2" key="1">
    <citation type="submission" date="2021-04" db="EMBL/GenBank/DDBJ databases">
        <authorList>
            <consortium name="Molecular Ecology Group"/>
        </authorList>
    </citation>
    <scope>NUCLEOTIDE SEQUENCE</scope>
</reference>
<dbReference type="OrthoDB" id="301415at2759"/>
<feature type="transmembrane region" description="Helical" evidence="1">
    <location>
        <begin position="82"/>
        <end position="99"/>
    </location>
</feature>
<organism evidence="2 3">
    <name type="scientific">Candidula unifasciata</name>
    <dbReference type="NCBI Taxonomy" id="100452"/>
    <lineage>
        <taxon>Eukaryota</taxon>
        <taxon>Metazoa</taxon>
        <taxon>Spiralia</taxon>
        <taxon>Lophotrochozoa</taxon>
        <taxon>Mollusca</taxon>
        <taxon>Gastropoda</taxon>
        <taxon>Heterobranchia</taxon>
        <taxon>Euthyneura</taxon>
        <taxon>Panpulmonata</taxon>
        <taxon>Eupulmonata</taxon>
        <taxon>Stylommatophora</taxon>
        <taxon>Helicina</taxon>
        <taxon>Helicoidea</taxon>
        <taxon>Geomitridae</taxon>
        <taxon>Candidula</taxon>
    </lineage>
</organism>
<keyword evidence="1" id="KW-0472">Membrane</keyword>
<dbReference type="InterPro" id="IPR050927">
    <property type="entry name" value="TRPM"/>
</dbReference>
<feature type="transmembrane region" description="Helical" evidence="1">
    <location>
        <begin position="223"/>
        <end position="243"/>
    </location>
</feature>
<dbReference type="GO" id="GO:0030001">
    <property type="term" value="P:metal ion transport"/>
    <property type="evidence" value="ECO:0007669"/>
    <property type="project" value="TreeGrafter"/>
</dbReference>
<evidence type="ECO:0000256" key="1">
    <source>
        <dbReference type="SAM" id="Phobius"/>
    </source>
</evidence>
<feature type="transmembrane region" description="Helical" evidence="1">
    <location>
        <begin position="249"/>
        <end position="269"/>
    </location>
</feature>
<accession>A0A8S3ZN87</accession>
<dbReference type="GO" id="GO:0005261">
    <property type="term" value="F:monoatomic cation channel activity"/>
    <property type="evidence" value="ECO:0007669"/>
    <property type="project" value="TreeGrafter"/>
</dbReference>
<comment type="caution">
    <text evidence="2">The sequence shown here is derived from an EMBL/GenBank/DDBJ whole genome shotgun (WGS) entry which is preliminary data.</text>
</comment>
<name>A0A8S3ZN87_9EUPU</name>
<feature type="transmembrane region" description="Helical" evidence="1">
    <location>
        <begin position="144"/>
        <end position="169"/>
    </location>
</feature>
<gene>
    <name evidence="2" type="ORF">CUNI_LOCUS14828</name>
</gene>
<dbReference type="AlphaFoldDB" id="A0A8S3ZN87"/>